<dbReference type="InterPro" id="IPR005955">
    <property type="entry name" value="GST_Zeta"/>
</dbReference>
<dbReference type="Gene3D" id="3.40.30.10">
    <property type="entry name" value="Glutaredoxin"/>
    <property type="match status" value="1"/>
</dbReference>
<feature type="domain" description="GST N-terminal" evidence="2">
    <location>
        <begin position="1"/>
        <end position="82"/>
    </location>
</feature>
<dbReference type="InterPro" id="IPR040079">
    <property type="entry name" value="Glutathione_S-Trfase"/>
</dbReference>
<evidence type="ECO:0000259" key="3">
    <source>
        <dbReference type="PROSITE" id="PS50405"/>
    </source>
</evidence>
<dbReference type="InterPro" id="IPR036249">
    <property type="entry name" value="Thioredoxin-like_sf"/>
</dbReference>
<dbReference type="Proteomes" id="UP000254794">
    <property type="component" value="Unassembled WGS sequence"/>
</dbReference>
<accession>A0A378JM30</accession>
<gene>
    <name evidence="4" type="primary">sspA_2</name>
    <name evidence="4" type="ORF">NCTC13316_01899</name>
</gene>
<dbReference type="InterPro" id="IPR034333">
    <property type="entry name" value="GST_Zeta_N"/>
</dbReference>
<dbReference type="SUPFAM" id="SSF47616">
    <property type="entry name" value="GST C-terminal domain-like"/>
    <property type="match status" value="1"/>
</dbReference>
<dbReference type="NCBIfam" id="TIGR01262">
    <property type="entry name" value="maiA"/>
    <property type="match status" value="1"/>
</dbReference>
<dbReference type="SUPFAM" id="SSF52833">
    <property type="entry name" value="Thioredoxin-like"/>
    <property type="match status" value="1"/>
</dbReference>
<evidence type="ECO:0000313" key="5">
    <source>
        <dbReference type="Proteomes" id="UP000254794"/>
    </source>
</evidence>
<keyword evidence="4" id="KW-0808">Transferase</keyword>
<protein>
    <submittedName>
        <fullName evidence="4">Glutathione S-transferase (Maleylacetoacetate isomerase)</fullName>
    </submittedName>
</protein>
<comment type="similarity">
    <text evidence="1">Belongs to the GST superfamily. Zeta family.</text>
</comment>
<dbReference type="PANTHER" id="PTHR42673:SF21">
    <property type="entry name" value="GLUTATHIONE S-TRANSFERASE YFCF"/>
    <property type="match status" value="1"/>
</dbReference>
<evidence type="ECO:0000259" key="2">
    <source>
        <dbReference type="PROSITE" id="PS50404"/>
    </source>
</evidence>
<dbReference type="CDD" id="cd03042">
    <property type="entry name" value="GST_N_Zeta"/>
    <property type="match status" value="1"/>
</dbReference>
<dbReference type="AlphaFoldDB" id="A0A378JM30"/>
<dbReference type="SFLD" id="SFLDS00019">
    <property type="entry name" value="Glutathione_Transferase_(cytos"/>
    <property type="match status" value="1"/>
</dbReference>
<dbReference type="GO" id="GO:0016034">
    <property type="term" value="F:maleylacetoacetate isomerase activity"/>
    <property type="evidence" value="ECO:0007669"/>
    <property type="project" value="TreeGrafter"/>
</dbReference>
<evidence type="ECO:0000313" key="4">
    <source>
        <dbReference type="EMBL" id="STX51801.1"/>
    </source>
</evidence>
<dbReference type="CDD" id="cd03191">
    <property type="entry name" value="GST_C_Zeta"/>
    <property type="match status" value="1"/>
</dbReference>
<dbReference type="GO" id="GO:0006559">
    <property type="term" value="P:L-phenylalanine catabolic process"/>
    <property type="evidence" value="ECO:0007669"/>
    <property type="project" value="TreeGrafter"/>
</dbReference>
<dbReference type="InterPro" id="IPR036282">
    <property type="entry name" value="Glutathione-S-Trfase_C_sf"/>
</dbReference>
<dbReference type="PROSITE" id="PS50404">
    <property type="entry name" value="GST_NTER"/>
    <property type="match status" value="1"/>
</dbReference>
<dbReference type="GO" id="GO:0004364">
    <property type="term" value="F:glutathione transferase activity"/>
    <property type="evidence" value="ECO:0007669"/>
    <property type="project" value="TreeGrafter"/>
</dbReference>
<dbReference type="GO" id="GO:0006749">
    <property type="term" value="P:glutathione metabolic process"/>
    <property type="evidence" value="ECO:0007669"/>
    <property type="project" value="TreeGrafter"/>
</dbReference>
<evidence type="ECO:0000256" key="1">
    <source>
        <dbReference type="ARBA" id="ARBA00010007"/>
    </source>
</evidence>
<dbReference type="OrthoDB" id="509852at2"/>
<dbReference type="InterPro" id="IPR034330">
    <property type="entry name" value="GST_Zeta_C"/>
</dbReference>
<keyword evidence="5" id="KW-1185">Reference proteome</keyword>
<dbReference type="InterPro" id="IPR010987">
    <property type="entry name" value="Glutathione-S-Trfase_C-like"/>
</dbReference>
<dbReference type="PANTHER" id="PTHR42673">
    <property type="entry name" value="MALEYLACETOACETATE ISOMERASE"/>
    <property type="match status" value="1"/>
</dbReference>
<name>A0A378JM30_9GAMM</name>
<dbReference type="EMBL" id="UGOD01000001">
    <property type="protein sequence ID" value="STX51801.1"/>
    <property type="molecule type" value="Genomic_DNA"/>
</dbReference>
<keyword evidence="4" id="KW-0413">Isomerase</keyword>
<dbReference type="Gene3D" id="1.20.1050.10">
    <property type="match status" value="1"/>
</dbReference>
<organism evidence="4 5">
    <name type="scientific">Legionella busanensis</name>
    <dbReference type="NCBI Taxonomy" id="190655"/>
    <lineage>
        <taxon>Bacteria</taxon>
        <taxon>Pseudomonadati</taxon>
        <taxon>Pseudomonadota</taxon>
        <taxon>Gammaproteobacteria</taxon>
        <taxon>Legionellales</taxon>
        <taxon>Legionellaceae</taxon>
        <taxon>Legionella</taxon>
    </lineage>
</organism>
<dbReference type="GO" id="GO:0005737">
    <property type="term" value="C:cytoplasm"/>
    <property type="evidence" value="ECO:0007669"/>
    <property type="project" value="InterPro"/>
</dbReference>
<dbReference type="SFLD" id="SFLDG00358">
    <property type="entry name" value="Main_(cytGST)"/>
    <property type="match status" value="1"/>
</dbReference>
<dbReference type="RefSeq" id="WP_115331408.1">
    <property type="nucleotide sequence ID" value="NZ_CAAAHP010000002.1"/>
</dbReference>
<sequence>MKLYDYYRSTASYRVRIALNLKNISYETLSIHLVNNGGEQHNPNYLRLNPQGLVPTLDENGHIISQSLAIIEYLDDINPTPPLLPPTPLGRAHVRSLALMIACDLHPLNNLRVLNRLRQQFNAEDEDIKNWYHHWLKECFDAFERRLQDMPHKGQVCYGSEVSLADICLIPQVFNAKRFGFPLTEYPLIAAINSYCLSLPAFSNASP</sequence>
<dbReference type="PROSITE" id="PS50405">
    <property type="entry name" value="GST_CTER"/>
    <property type="match status" value="1"/>
</dbReference>
<reference evidence="4 5" key="1">
    <citation type="submission" date="2018-06" db="EMBL/GenBank/DDBJ databases">
        <authorList>
            <consortium name="Pathogen Informatics"/>
            <person name="Doyle S."/>
        </authorList>
    </citation>
    <scope>NUCLEOTIDE SEQUENCE [LARGE SCALE GENOMIC DNA]</scope>
    <source>
        <strain evidence="4 5">NCTC13316</strain>
    </source>
</reference>
<dbReference type="Pfam" id="PF13417">
    <property type="entry name" value="GST_N_3"/>
    <property type="match status" value="1"/>
</dbReference>
<feature type="domain" description="GST C-terminal" evidence="3">
    <location>
        <begin position="87"/>
        <end position="207"/>
    </location>
</feature>
<dbReference type="InterPro" id="IPR004045">
    <property type="entry name" value="Glutathione_S-Trfase_N"/>
</dbReference>
<proteinExistence type="inferred from homology"/>